<dbReference type="Proteomes" id="UP000765509">
    <property type="component" value="Unassembled WGS sequence"/>
</dbReference>
<accession>A0A9Q3C4T9</accession>
<reference evidence="1" key="1">
    <citation type="submission" date="2021-03" db="EMBL/GenBank/DDBJ databases">
        <title>Draft genome sequence of rust myrtle Austropuccinia psidii MF-1, a brazilian biotype.</title>
        <authorList>
            <person name="Quecine M.C."/>
            <person name="Pachon D.M.R."/>
            <person name="Bonatelli M.L."/>
            <person name="Correr F.H."/>
            <person name="Franceschini L.M."/>
            <person name="Leite T.F."/>
            <person name="Margarido G.R.A."/>
            <person name="Almeida C.A."/>
            <person name="Ferrarezi J.A."/>
            <person name="Labate C.A."/>
        </authorList>
    </citation>
    <scope>NUCLEOTIDE SEQUENCE</scope>
    <source>
        <strain evidence="1">MF-1</strain>
    </source>
</reference>
<sequence length="111" mass="13129">MKDIIRRFCAYCMECKDHEGYTHYVVTLLPAINVAYNTSQHSTTGKSLPLLQKGWNPILPVDHLKKNFLTIGPTEKDFNYMWKRECYTAEKCIPEANKYKKQRYEKTHKEP</sequence>
<keyword evidence="2" id="KW-1185">Reference proteome</keyword>
<protein>
    <submittedName>
        <fullName evidence="1">Uncharacterized protein</fullName>
    </submittedName>
</protein>
<dbReference type="OrthoDB" id="4360000at2759"/>
<gene>
    <name evidence="1" type="ORF">O181_016420</name>
</gene>
<organism evidence="1 2">
    <name type="scientific">Austropuccinia psidii MF-1</name>
    <dbReference type="NCBI Taxonomy" id="1389203"/>
    <lineage>
        <taxon>Eukaryota</taxon>
        <taxon>Fungi</taxon>
        <taxon>Dikarya</taxon>
        <taxon>Basidiomycota</taxon>
        <taxon>Pucciniomycotina</taxon>
        <taxon>Pucciniomycetes</taxon>
        <taxon>Pucciniales</taxon>
        <taxon>Sphaerophragmiaceae</taxon>
        <taxon>Austropuccinia</taxon>
    </lineage>
</organism>
<dbReference type="AlphaFoldDB" id="A0A9Q3C4T9"/>
<name>A0A9Q3C4T9_9BASI</name>
<comment type="caution">
    <text evidence="1">The sequence shown here is derived from an EMBL/GenBank/DDBJ whole genome shotgun (WGS) entry which is preliminary data.</text>
</comment>
<evidence type="ECO:0000313" key="2">
    <source>
        <dbReference type="Proteomes" id="UP000765509"/>
    </source>
</evidence>
<evidence type="ECO:0000313" key="1">
    <source>
        <dbReference type="EMBL" id="MBW0476705.1"/>
    </source>
</evidence>
<dbReference type="EMBL" id="AVOT02004557">
    <property type="protein sequence ID" value="MBW0476705.1"/>
    <property type="molecule type" value="Genomic_DNA"/>
</dbReference>
<proteinExistence type="predicted"/>